<feature type="non-terminal residue" evidence="1">
    <location>
        <position position="66"/>
    </location>
</feature>
<dbReference type="InParanoid" id="A0A166MI34"/>
<name>A0A166MI34_EXIGL</name>
<dbReference type="AlphaFoldDB" id="A0A166MI34"/>
<dbReference type="Proteomes" id="UP000077266">
    <property type="component" value="Unassembled WGS sequence"/>
</dbReference>
<dbReference type="InterPro" id="IPR012334">
    <property type="entry name" value="Pectin_lyas_fold"/>
</dbReference>
<dbReference type="STRING" id="1314781.A0A166MI34"/>
<proteinExistence type="predicted"/>
<accession>A0A166MI34</accession>
<sequence>ASGGDDAPALVSALRSTACDTVIVPAGESLLIKSAMNTSDLSHVHLQLEGTIKFDDDLAYWAGHAF</sequence>
<dbReference type="EMBL" id="KV427167">
    <property type="protein sequence ID" value="KZV78057.1"/>
    <property type="molecule type" value="Genomic_DNA"/>
</dbReference>
<dbReference type="SUPFAM" id="SSF51126">
    <property type="entry name" value="Pectin lyase-like"/>
    <property type="match status" value="1"/>
</dbReference>
<dbReference type="InterPro" id="IPR011050">
    <property type="entry name" value="Pectin_lyase_fold/virulence"/>
</dbReference>
<feature type="non-terminal residue" evidence="1">
    <location>
        <position position="1"/>
    </location>
</feature>
<evidence type="ECO:0000313" key="1">
    <source>
        <dbReference type="EMBL" id="KZV78057.1"/>
    </source>
</evidence>
<organism evidence="1 2">
    <name type="scientific">Exidia glandulosa HHB12029</name>
    <dbReference type="NCBI Taxonomy" id="1314781"/>
    <lineage>
        <taxon>Eukaryota</taxon>
        <taxon>Fungi</taxon>
        <taxon>Dikarya</taxon>
        <taxon>Basidiomycota</taxon>
        <taxon>Agaricomycotina</taxon>
        <taxon>Agaricomycetes</taxon>
        <taxon>Auriculariales</taxon>
        <taxon>Exidiaceae</taxon>
        <taxon>Exidia</taxon>
    </lineage>
</organism>
<keyword evidence="2" id="KW-1185">Reference proteome</keyword>
<dbReference type="Gene3D" id="2.160.20.10">
    <property type="entry name" value="Single-stranded right-handed beta-helix, Pectin lyase-like"/>
    <property type="match status" value="1"/>
</dbReference>
<protein>
    <submittedName>
        <fullName evidence="1">Uncharacterized protein</fullName>
    </submittedName>
</protein>
<evidence type="ECO:0000313" key="2">
    <source>
        <dbReference type="Proteomes" id="UP000077266"/>
    </source>
</evidence>
<reference evidence="1 2" key="1">
    <citation type="journal article" date="2016" name="Mol. Biol. Evol.">
        <title>Comparative Genomics of Early-Diverging Mushroom-Forming Fungi Provides Insights into the Origins of Lignocellulose Decay Capabilities.</title>
        <authorList>
            <person name="Nagy L.G."/>
            <person name="Riley R."/>
            <person name="Tritt A."/>
            <person name="Adam C."/>
            <person name="Daum C."/>
            <person name="Floudas D."/>
            <person name="Sun H."/>
            <person name="Yadav J.S."/>
            <person name="Pangilinan J."/>
            <person name="Larsson K.H."/>
            <person name="Matsuura K."/>
            <person name="Barry K."/>
            <person name="Labutti K."/>
            <person name="Kuo R."/>
            <person name="Ohm R.A."/>
            <person name="Bhattacharya S.S."/>
            <person name="Shirouzu T."/>
            <person name="Yoshinaga Y."/>
            <person name="Martin F.M."/>
            <person name="Grigoriev I.V."/>
            <person name="Hibbett D.S."/>
        </authorList>
    </citation>
    <scope>NUCLEOTIDE SEQUENCE [LARGE SCALE GENOMIC DNA]</scope>
    <source>
        <strain evidence="1 2">HHB12029</strain>
    </source>
</reference>
<gene>
    <name evidence="1" type="ORF">EXIGLDRAFT_578819</name>
</gene>